<feature type="transmembrane region" description="Helical" evidence="9">
    <location>
        <begin position="119"/>
        <end position="137"/>
    </location>
</feature>
<evidence type="ECO:0000256" key="3">
    <source>
        <dbReference type="ARBA" id="ARBA00022475"/>
    </source>
</evidence>
<keyword evidence="4 9" id="KW-0812">Transmembrane</keyword>
<feature type="transmembrane region" description="Helical" evidence="9">
    <location>
        <begin position="556"/>
        <end position="580"/>
    </location>
</feature>
<evidence type="ECO:0000256" key="5">
    <source>
        <dbReference type="ARBA" id="ARBA00022989"/>
    </source>
</evidence>
<keyword evidence="6 9" id="KW-0472">Membrane</keyword>
<dbReference type="Proteomes" id="UP000051574">
    <property type="component" value="Unassembled WGS sequence"/>
</dbReference>
<feature type="compositionally biased region" description="Low complexity" evidence="8">
    <location>
        <begin position="656"/>
        <end position="671"/>
    </location>
</feature>
<dbReference type="InterPro" id="IPR002350">
    <property type="entry name" value="Kazal_dom"/>
</dbReference>
<feature type="transmembrane region" description="Helical" evidence="9">
    <location>
        <begin position="53"/>
        <end position="72"/>
    </location>
</feature>
<evidence type="ECO:0000256" key="2">
    <source>
        <dbReference type="ARBA" id="ARBA00009657"/>
    </source>
</evidence>
<feature type="transmembrane region" description="Helical" evidence="9">
    <location>
        <begin position="213"/>
        <end position="232"/>
    </location>
</feature>
<dbReference type="AlphaFoldDB" id="A0A0T6AXK3"/>
<name>A0A0T6AXK3_9SCAR</name>
<comment type="subcellular location">
    <subcellularLocation>
        <location evidence="1">Cell membrane</location>
        <topology evidence="1">Multi-pass membrane protein</topology>
    </subcellularLocation>
</comment>
<evidence type="ECO:0000256" key="7">
    <source>
        <dbReference type="ARBA" id="ARBA00023157"/>
    </source>
</evidence>
<dbReference type="GO" id="GO:0016323">
    <property type="term" value="C:basolateral plasma membrane"/>
    <property type="evidence" value="ECO:0007669"/>
    <property type="project" value="TreeGrafter"/>
</dbReference>
<proteinExistence type="inferred from homology"/>
<feature type="compositionally biased region" description="Low complexity" evidence="8">
    <location>
        <begin position="696"/>
        <end position="711"/>
    </location>
</feature>
<feature type="transmembrane region" description="Helical" evidence="9">
    <location>
        <begin position="404"/>
        <end position="425"/>
    </location>
</feature>
<feature type="transmembrane region" description="Helical" evidence="9">
    <location>
        <begin position="600"/>
        <end position="626"/>
    </location>
</feature>
<dbReference type="PROSITE" id="PS51465">
    <property type="entry name" value="KAZAL_2"/>
    <property type="match status" value="1"/>
</dbReference>
<keyword evidence="5 9" id="KW-1133">Transmembrane helix</keyword>
<evidence type="ECO:0000313" key="12">
    <source>
        <dbReference type="Proteomes" id="UP000051574"/>
    </source>
</evidence>
<feature type="domain" description="Kazal-like" evidence="10">
    <location>
        <begin position="439"/>
        <end position="492"/>
    </location>
</feature>
<dbReference type="PANTHER" id="PTHR11388">
    <property type="entry name" value="ORGANIC ANION TRANSPORTER"/>
    <property type="match status" value="1"/>
</dbReference>
<dbReference type="InterPro" id="IPR036259">
    <property type="entry name" value="MFS_trans_sf"/>
</dbReference>
<keyword evidence="12" id="KW-1185">Reference proteome</keyword>
<evidence type="ECO:0000256" key="6">
    <source>
        <dbReference type="ARBA" id="ARBA00023136"/>
    </source>
</evidence>
<dbReference type="PANTHER" id="PTHR11388:SF158">
    <property type="entry name" value="ORGANIC ANION TRANSPORTING POLYPEPTIDE 33EB"/>
    <property type="match status" value="1"/>
</dbReference>
<dbReference type="EMBL" id="LJIG01022578">
    <property type="protein sequence ID" value="KRT79830.1"/>
    <property type="molecule type" value="Genomic_DNA"/>
</dbReference>
<evidence type="ECO:0000256" key="4">
    <source>
        <dbReference type="ARBA" id="ARBA00022692"/>
    </source>
</evidence>
<keyword evidence="3" id="KW-1003">Cell membrane</keyword>
<dbReference type="Pfam" id="PF03137">
    <property type="entry name" value="OATP"/>
    <property type="match status" value="1"/>
</dbReference>
<dbReference type="InterPro" id="IPR004156">
    <property type="entry name" value="OATP"/>
</dbReference>
<evidence type="ECO:0000313" key="11">
    <source>
        <dbReference type="EMBL" id="KRT79830.1"/>
    </source>
</evidence>
<feature type="transmembrane region" description="Helical" evidence="9">
    <location>
        <begin position="326"/>
        <end position="350"/>
    </location>
</feature>
<dbReference type="GO" id="GO:0015347">
    <property type="term" value="F:sodium-independent organic anion transmembrane transporter activity"/>
    <property type="evidence" value="ECO:0007669"/>
    <property type="project" value="TreeGrafter"/>
</dbReference>
<feature type="transmembrane region" description="Helical" evidence="9">
    <location>
        <begin position="244"/>
        <end position="267"/>
    </location>
</feature>
<dbReference type="SUPFAM" id="SSF103473">
    <property type="entry name" value="MFS general substrate transporter"/>
    <property type="match status" value="1"/>
</dbReference>
<comment type="similarity">
    <text evidence="2">Belongs to the organo anion transporter (TC 2.A.60) family.</text>
</comment>
<dbReference type="Gene3D" id="1.20.1250.20">
    <property type="entry name" value="MFS general substrate transporter like domains"/>
    <property type="match status" value="1"/>
</dbReference>
<evidence type="ECO:0000259" key="10">
    <source>
        <dbReference type="PROSITE" id="PS51465"/>
    </source>
</evidence>
<evidence type="ECO:0000256" key="1">
    <source>
        <dbReference type="ARBA" id="ARBA00004651"/>
    </source>
</evidence>
<feature type="region of interest" description="Disordered" evidence="8">
    <location>
        <begin position="652"/>
        <end position="732"/>
    </location>
</feature>
<organism evidence="11 12">
    <name type="scientific">Oryctes borbonicus</name>
    <dbReference type="NCBI Taxonomy" id="1629725"/>
    <lineage>
        <taxon>Eukaryota</taxon>
        <taxon>Metazoa</taxon>
        <taxon>Ecdysozoa</taxon>
        <taxon>Arthropoda</taxon>
        <taxon>Hexapoda</taxon>
        <taxon>Insecta</taxon>
        <taxon>Pterygota</taxon>
        <taxon>Neoptera</taxon>
        <taxon>Endopterygota</taxon>
        <taxon>Coleoptera</taxon>
        <taxon>Polyphaga</taxon>
        <taxon>Scarabaeiformia</taxon>
        <taxon>Scarabaeidae</taxon>
        <taxon>Dynastinae</taxon>
        <taxon>Oryctes</taxon>
    </lineage>
</organism>
<gene>
    <name evidence="11" type="ORF">AMK59_6879</name>
</gene>
<evidence type="ECO:0000256" key="9">
    <source>
        <dbReference type="SAM" id="Phobius"/>
    </source>
</evidence>
<feature type="transmembrane region" description="Helical" evidence="9">
    <location>
        <begin position="174"/>
        <end position="201"/>
    </location>
</feature>
<keyword evidence="7" id="KW-1015">Disulfide bond</keyword>
<dbReference type="CDD" id="cd17336">
    <property type="entry name" value="MFS_SLCO_OATP"/>
    <property type="match status" value="1"/>
</dbReference>
<comment type="caution">
    <text evidence="11">The sequence shown here is derived from an EMBL/GenBank/DDBJ whole genome shotgun (WGS) entry which is preliminary data.</text>
</comment>
<feature type="transmembrane region" description="Helical" evidence="9">
    <location>
        <begin position="92"/>
        <end position="112"/>
    </location>
</feature>
<feature type="compositionally biased region" description="Acidic residues" evidence="8">
    <location>
        <begin position="684"/>
        <end position="695"/>
    </location>
</feature>
<protein>
    <recommendedName>
        <fullName evidence="10">Kazal-like domain-containing protein</fullName>
    </recommendedName>
</protein>
<evidence type="ECO:0000256" key="8">
    <source>
        <dbReference type="SAM" id="MobiDB-lite"/>
    </source>
</evidence>
<dbReference type="OrthoDB" id="5062115at2759"/>
<feature type="transmembrane region" description="Helical" evidence="9">
    <location>
        <begin position="518"/>
        <end position="544"/>
    </location>
</feature>
<reference evidence="11 12" key="1">
    <citation type="submission" date="2015-09" db="EMBL/GenBank/DDBJ databases">
        <title>Draft genome of the scarab beetle Oryctes borbonicus.</title>
        <authorList>
            <person name="Meyer J.M."/>
            <person name="Markov G.V."/>
            <person name="Baskaran P."/>
            <person name="Herrmann M."/>
            <person name="Sommer R.J."/>
            <person name="Roedelsperger C."/>
        </authorList>
    </citation>
    <scope>NUCLEOTIDE SEQUENCE [LARGE SCALE GENOMIC DNA]</scope>
    <source>
        <strain evidence="11">OB123</strain>
        <tissue evidence="11">Whole animal</tissue>
    </source>
</reference>
<sequence length="732" mass="82017">MIHPSEILRANSDQQTEFSAPVNRNRKSLDCGLTAAPWLTEKLNLQRFATVKVFLTVFGLLGILQGAMLSYFRGTSHIWTDHYYLGDRAMDWLIHLNDILAGAFAFIVTHWGNKIHRPAWFGGMVMLQAAASITLVVPEAYEGHVESVGNRTDITNLCLMTTSMTQTELRESNWVALAVLVIFQLFFAFASIVFYTLGITYLDDNSEKENSPIYLIIPLAAKIAGKQLGLYLSWIPTLFNSPNIFITAMWLMLSCIIMIFGFIIVLFPHSLPSTLIGKEVETLLNLAYSSSGQANQREEDDDEEEETPKQNRFLASFLRLIKNPILVINILAMVFMLTALINFEIYQNIFYQLRFFVNVGKDLSGYNDPFLAQIIMNIIKYPFIAVSLLATGLIVAKTQPSARFLASFNVAIYVAAALLYVSFVFSRCNDRIHSEFNDRLTIPFCSSHCICKGIPFTPVCTTQENVTYFSPCHAGCNTVDTIRGVEIYGNCTCGADTLQQQSGLTAVGGSCQKDTCDLYWAFAQVASVMASSILAASTVTNLMINIRCVAPEDKALALGFETTILGIFPFIPGKLIYSTVAETMCIVRDENRCLFHSESFGLFFSITTVVLMIVSAILAVVVVFLIGNMSLYGENAIKDDYDITMEDMEEIRRSDNINSNPNTNTRQNTNTSQDVPQETRNNDSDDDFLDSDFNQELENRNNQQRQMTNTNADVHNESRRRKANSEVLESDF</sequence>
<feature type="transmembrane region" description="Helical" evidence="9">
    <location>
        <begin position="370"/>
        <end position="395"/>
    </location>
</feature>
<dbReference type="GO" id="GO:0043252">
    <property type="term" value="P:sodium-independent organic anion transport"/>
    <property type="evidence" value="ECO:0007669"/>
    <property type="project" value="TreeGrafter"/>
</dbReference>
<accession>A0A0T6AXK3</accession>